<evidence type="ECO:0000256" key="1">
    <source>
        <dbReference type="SAM" id="MobiDB-lite"/>
    </source>
</evidence>
<keyword evidence="2" id="KW-1133">Transmembrane helix</keyword>
<organism evidence="3">
    <name type="scientific">Oryza meridionalis</name>
    <dbReference type="NCBI Taxonomy" id="40149"/>
    <lineage>
        <taxon>Eukaryota</taxon>
        <taxon>Viridiplantae</taxon>
        <taxon>Streptophyta</taxon>
        <taxon>Embryophyta</taxon>
        <taxon>Tracheophyta</taxon>
        <taxon>Spermatophyta</taxon>
        <taxon>Magnoliopsida</taxon>
        <taxon>Liliopsida</taxon>
        <taxon>Poales</taxon>
        <taxon>Poaceae</taxon>
        <taxon>BOP clade</taxon>
        <taxon>Oryzoideae</taxon>
        <taxon>Oryzeae</taxon>
        <taxon>Oryzinae</taxon>
        <taxon>Oryza</taxon>
    </lineage>
</organism>
<keyword evidence="4" id="KW-1185">Reference proteome</keyword>
<name>A0A0E0DD95_9ORYZ</name>
<reference evidence="3" key="2">
    <citation type="submission" date="2018-05" db="EMBL/GenBank/DDBJ databases">
        <title>OmerRS3 (Oryza meridionalis Reference Sequence Version 3).</title>
        <authorList>
            <person name="Zhang J."/>
            <person name="Kudrna D."/>
            <person name="Lee S."/>
            <person name="Talag J."/>
            <person name="Welchert J."/>
            <person name="Wing R.A."/>
        </authorList>
    </citation>
    <scope>NUCLEOTIDE SEQUENCE [LARGE SCALE GENOMIC DNA]</scope>
    <source>
        <strain evidence="3">cv. OR44</strain>
    </source>
</reference>
<proteinExistence type="predicted"/>
<dbReference type="Gramene" id="OMERI04G09160.1">
    <property type="protein sequence ID" value="OMERI04G09160.1"/>
    <property type="gene ID" value="OMERI04G09160"/>
</dbReference>
<dbReference type="STRING" id="40149.A0A0E0DD95"/>
<feature type="compositionally biased region" description="Basic and acidic residues" evidence="1">
    <location>
        <begin position="335"/>
        <end position="345"/>
    </location>
</feature>
<dbReference type="Proteomes" id="UP000008021">
    <property type="component" value="Chromosome 4"/>
</dbReference>
<protein>
    <submittedName>
        <fullName evidence="3">Uncharacterized protein</fullName>
    </submittedName>
</protein>
<keyword evidence="2" id="KW-0472">Membrane</keyword>
<dbReference type="PANTHER" id="PTHR33833">
    <property type="entry name" value="NUCLEOLAR-LIKE PROTEIN-RELATED"/>
    <property type="match status" value="1"/>
</dbReference>
<feature type="transmembrane region" description="Helical" evidence="2">
    <location>
        <begin position="108"/>
        <end position="137"/>
    </location>
</feature>
<accession>A0A0E0DD95</accession>
<reference evidence="3" key="1">
    <citation type="submission" date="2015-04" db="UniProtKB">
        <authorList>
            <consortium name="EnsemblPlants"/>
        </authorList>
    </citation>
    <scope>IDENTIFICATION</scope>
</reference>
<keyword evidence="2" id="KW-0812">Transmembrane</keyword>
<dbReference type="EnsemblPlants" id="OMERI04G09160.1">
    <property type="protein sequence ID" value="OMERI04G09160.1"/>
    <property type="gene ID" value="OMERI04G09160"/>
</dbReference>
<dbReference type="InterPro" id="IPR019634">
    <property type="entry name" value="Uncharacterised_Ycf49"/>
</dbReference>
<dbReference type="Pfam" id="PF10693">
    <property type="entry name" value="DUF2499"/>
    <property type="match status" value="1"/>
</dbReference>
<feature type="region of interest" description="Disordered" evidence="1">
    <location>
        <begin position="274"/>
        <end position="371"/>
    </location>
</feature>
<feature type="transmembrane region" description="Helical" evidence="2">
    <location>
        <begin position="76"/>
        <end position="96"/>
    </location>
</feature>
<evidence type="ECO:0000256" key="2">
    <source>
        <dbReference type="SAM" id="Phobius"/>
    </source>
</evidence>
<dbReference type="PANTHER" id="PTHR33833:SF3">
    <property type="entry name" value="YCF49-LIKE PROTEIN"/>
    <property type="match status" value="1"/>
</dbReference>
<evidence type="ECO:0000313" key="4">
    <source>
        <dbReference type="Proteomes" id="UP000008021"/>
    </source>
</evidence>
<feature type="transmembrane region" description="Helical" evidence="2">
    <location>
        <begin position="36"/>
        <end position="56"/>
    </location>
</feature>
<dbReference type="AlphaFoldDB" id="A0A0E0DD95"/>
<evidence type="ECO:0000313" key="3">
    <source>
        <dbReference type="EnsemblPlants" id="OMERI04G09160.1"/>
    </source>
</evidence>
<sequence>MLPIPPLMAPLRLIAAVAPTPPPPPPPRPRRAPPSAARLASGGVAFAAVAAVAAASPPALAALVAEPANALSLPTWAVHISSVAEWVTAMALVWDYGERTGLQGWKGLSWGMVLVALQGALTVIGNITMCIAAFRIFKASQESSKMVMVNQVHESWTGQPVSMTKFAAAMTNGALPMCRKVKHRNETSTLLDMDPPGRHRTEQLASSKILSFPKLGGSGPCAAGCAAATSPVAGGWGGGRTRGEGGVAGKVDDDAAPVGLRRFIVRTYRGLPPLSRRLLRPPDPAAAELDPAAGGPDLTTAAPKTRPRAAPSHGLQGEATESGGRTDDDGGGGWRADDDGGDWGRADGGGGSPAPSTGSRARVGRRPRGGGVGNSPWLGFGVYVVVFRKNPLVFYVDSATLKTEFSLLHIVYL</sequence>
<dbReference type="HOGENOM" id="CLU_742668_0_0_1"/>
<feature type="compositionally biased region" description="Low complexity" evidence="1">
    <location>
        <begin position="285"/>
        <end position="311"/>
    </location>
</feature>